<evidence type="ECO:0000313" key="2">
    <source>
        <dbReference type="EMBL" id="KAG2325187.1"/>
    </source>
</evidence>
<feature type="signal peptide" evidence="1">
    <location>
        <begin position="1"/>
        <end position="32"/>
    </location>
</feature>
<organism evidence="2 3">
    <name type="scientific">Brassica carinata</name>
    <name type="common">Ethiopian mustard</name>
    <name type="synonym">Abyssinian cabbage</name>
    <dbReference type="NCBI Taxonomy" id="52824"/>
    <lineage>
        <taxon>Eukaryota</taxon>
        <taxon>Viridiplantae</taxon>
        <taxon>Streptophyta</taxon>
        <taxon>Embryophyta</taxon>
        <taxon>Tracheophyta</taxon>
        <taxon>Spermatophyta</taxon>
        <taxon>Magnoliopsida</taxon>
        <taxon>eudicotyledons</taxon>
        <taxon>Gunneridae</taxon>
        <taxon>Pentapetalae</taxon>
        <taxon>rosids</taxon>
        <taxon>malvids</taxon>
        <taxon>Brassicales</taxon>
        <taxon>Brassicaceae</taxon>
        <taxon>Brassiceae</taxon>
        <taxon>Brassica</taxon>
    </lineage>
</organism>
<accession>A0A8X7W948</accession>
<sequence>MKKVMKLVDMEKKLIMLMLLLQLLSLNSLSLGHSTSKPTANITVMGLVYCDVCSNNSFSKHSYFMSGVEVRIVCRFEAASSRTKEMITFSANRTTNELGLYKLDITSVEGASCAKEADKDSLVASCQASLIGSSSDSCNVPGYKTTTDQVKSKRSNLCVYRFTALNFRPFKKNIDLCGKQ</sequence>
<gene>
    <name evidence="2" type="ORF">Bca52824_007915</name>
</gene>
<evidence type="ECO:0008006" key="4">
    <source>
        <dbReference type="Google" id="ProtNLM"/>
    </source>
</evidence>
<feature type="chain" id="PRO_5036500909" description="Pollen Ole e 1 allergen and extensin family protein" evidence="1">
    <location>
        <begin position="33"/>
        <end position="180"/>
    </location>
</feature>
<dbReference type="PANTHER" id="PTHR46995:SF4">
    <property type="entry name" value="POLLEN OLE E 1 ALLERGEN AND EXTENSIN FAMILY PROTEIN"/>
    <property type="match status" value="1"/>
</dbReference>
<dbReference type="OrthoDB" id="1588785at2759"/>
<proteinExistence type="predicted"/>
<evidence type="ECO:0000256" key="1">
    <source>
        <dbReference type="SAM" id="SignalP"/>
    </source>
</evidence>
<dbReference type="Pfam" id="PF01190">
    <property type="entry name" value="Pollen_Ole_e_1"/>
    <property type="match status" value="1"/>
</dbReference>
<dbReference type="Proteomes" id="UP000886595">
    <property type="component" value="Unassembled WGS sequence"/>
</dbReference>
<name>A0A8X7W948_BRACI</name>
<evidence type="ECO:0000313" key="3">
    <source>
        <dbReference type="Proteomes" id="UP000886595"/>
    </source>
</evidence>
<comment type="caution">
    <text evidence="2">The sequence shown here is derived from an EMBL/GenBank/DDBJ whole genome shotgun (WGS) entry which is preliminary data.</text>
</comment>
<dbReference type="PANTHER" id="PTHR46995">
    <property type="entry name" value="OS09G0508200 PROTEIN"/>
    <property type="match status" value="1"/>
</dbReference>
<keyword evidence="3" id="KW-1185">Reference proteome</keyword>
<dbReference type="AlphaFoldDB" id="A0A8X7W948"/>
<dbReference type="EMBL" id="JAAMPC010000002">
    <property type="protein sequence ID" value="KAG2325187.1"/>
    <property type="molecule type" value="Genomic_DNA"/>
</dbReference>
<protein>
    <recommendedName>
        <fullName evidence="4">Pollen Ole e 1 allergen and extensin family protein</fullName>
    </recommendedName>
</protein>
<keyword evidence="1" id="KW-0732">Signal</keyword>
<reference evidence="2 3" key="1">
    <citation type="submission" date="2020-02" db="EMBL/GenBank/DDBJ databases">
        <authorList>
            <person name="Ma Q."/>
            <person name="Huang Y."/>
            <person name="Song X."/>
            <person name="Pei D."/>
        </authorList>
    </citation>
    <scope>NUCLEOTIDE SEQUENCE [LARGE SCALE GENOMIC DNA]</scope>
    <source>
        <strain evidence="2">Sxm20200214</strain>
        <tissue evidence="2">Leaf</tissue>
    </source>
</reference>